<accession>A0A5E4QR53</accession>
<sequence>MAIKRLFSEGSCVNQIICALLINVPVFAYGASMGWISPMTLLLQSDSSPSGVPLTDIEVSWLAGVAYFVGVPCDYIIAMLCDKIGRKKSLLLTSLANAASWVLLLVSTQFWALLLARAFVGFSMAGCFVTCSMYTKEISDDNIRGSLGSLLILFQTTGNLFMYIIGDMLGYHTILWICLSIPTLHIIIFMMMPESPSYLVKRKKLEEVKRVIAWLKHRKESDSLVSAEVQMLQKEQENDSKCSEFLLKDIFKDKVMRRAYGIAMTVTLAREVCGAIPILNYAGEIFTIASRDSSLILSPNQQAMLLGGVQVAGSIIASSFIEKAGRKILFFATALISGLSMCVLASWFLARDYGVLVPSWMPMVTMCLCIFCDSAGLAPISLVIAGEIFSFKYRATVMATTMATSSLVDFIQLLFFKPLANAVGIHVAFYFFGIFCVIISAYTLLFVPETKSRSLDDIYQDLMKRKKKTKEIPAP</sequence>
<feature type="transmembrane region" description="Helical" evidence="8">
    <location>
        <begin position="397"/>
        <end position="415"/>
    </location>
</feature>
<evidence type="ECO:0000256" key="7">
    <source>
        <dbReference type="ARBA" id="ARBA00023136"/>
    </source>
</evidence>
<keyword evidence="7 8" id="KW-0472">Membrane</keyword>
<evidence type="ECO:0000313" key="10">
    <source>
        <dbReference type="EMBL" id="VVC99831.1"/>
    </source>
</evidence>
<dbReference type="InterPro" id="IPR050549">
    <property type="entry name" value="MFS_Trehalose_Transporter"/>
</dbReference>
<evidence type="ECO:0000259" key="9">
    <source>
        <dbReference type="PROSITE" id="PS50850"/>
    </source>
</evidence>
<feature type="transmembrane region" description="Helical" evidence="8">
    <location>
        <begin position="427"/>
        <end position="447"/>
    </location>
</feature>
<feature type="transmembrane region" description="Helical" evidence="8">
    <location>
        <begin position="59"/>
        <end position="78"/>
    </location>
</feature>
<dbReference type="Gene3D" id="1.20.1250.20">
    <property type="entry name" value="MFS general substrate transporter like domains"/>
    <property type="match status" value="1"/>
</dbReference>
<dbReference type="PROSITE" id="PS50850">
    <property type="entry name" value="MFS"/>
    <property type="match status" value="1"/>
</dbReference>
<reference evidence="10 11" key="1">
    <citation type="submission" date="2017-07" db="EMBL/GenBank/DDBJ databases">
        <authorList>
            <person name="Talla V."/>
            <person name="Backstrom N."/>
        </authorList>
    </citation>
    <scope>NUCLEOTIDE SEQUENCE [LARGE SCALE GENOMIC DNA]</scope>
</reference>
<dbReference type="EMBL" id="FZQP02004356">
    <property type="protein sequence ID" value="VVC99831.1"/>
    <property type="molecule type" value="Genomic_DNA"/>
</dbReference>
<dbReference type="FunFam" id="1.20.1250.20:FF:000218">
    <property type="entry name" value="facilitated trehalose transporter Tret1"/>
    <property type="match status" value="1"/>
</dbReference>
<dbReference type="GO" id="GO:0005886">
    <property type="term" value="C:plasma membrane"/>
    <property type="evidence" value="ECO:0007669"/>
    <property type="project" value="UniProtKB-SubCell"/>
</dbReference>
<keyword evidence="3" id="KW-1003">Cell membrane</keyword>
<feature type="transmembrane region" description="Helical" evidence="8">
    <location>
        <begin position="118"/>
        <end position="135"/>
    </location>
</feature>
<gene>
    <name evidence="10" type="ORF">LSINAPIS_LOCUS10618</name>
</gene>
<feature type="transmembrane region" description="Helical" evidence="8">
    <location>
        <begin position="12"/>
        <end position="36"/>
    </location>
</feature>
<feature type="transmembrane region" description="Helical" evidence="8">
    <location>
        <begin position="147"/>
        <end position="165"/>
    </location>
</feature>
<keyword evidence="11" id="KW-1185">Reference proteome</keyword>
<dbReference type="Pfam" id="PF00083">
    <property type="entry name" value="Sugar_tr"/>
    <property type="match status" value="1"/>
</dbReference>
<dbReference type="InterPro" id="IPR020846">
    <property type="entry name" value="MFS_dom"/>
</dbReference>
<dbReference type="InterPro" id="IPR005828">
    <property type="entry name" value="MFS_sugar_transport-like"/>
</dbReference>
<feature type="domain" description="Major facilitator superfamily (MFS) profile" evidence="9">
    <location>
        <begin position="18"/>
        <end position="451"/>
    </location>
</feature>
<evidence type="ECO:0000256" key="3">
    <source>
        <dbReference type="ARBA" id="ARBA00022475"/>
    </source>
</evidence>
<dbReference type="InterPro" id="IPR036259">
    <property type="entry name" value="MFS_trans_sf"/>
</dbReference>
<evidence type="ECO:0000256" key="1">
    <source>
        <dbReference type="ARBA" id="ARBA00004651"/>
    </source>
</evidence>
<keyword evidence="2" id="KW-0813">Transport</keyword>
<evidence type="ECO:0000256" key="8">
    <source>
        <dbReference type="SAM" id="Phobius"/>
    </source>
</evidence>
<evidence type="ECO:0000256" key="5">
    <source>
        <dbReference type="ARBA" id="ARBA00022692"/>
    </source>
</evidence>
<comment type="subcellular location">
    <subcellularLocation>
        <location evidence="1">Cell membrane</location>
        <topology evidence="1">Multi-pass membrane protein</topology>
    </subcellularLocation>
</comment>
<feature type="transmembrane region" description="Helical" evidence="8">
    <location>
        <begin position="360"/>
        <end position="385"/>
    </location>
</feature>
<evidence type="ECO:0000256" key="2">
    <source>
        <dbReference type="ARBA" id="ARBA00022448"/>
    </source>
</evidence>
<evidence type="ECO:0000313" key="11">
    <source>
        <dbReference type="Proteomes" id="UP000324832"/>
    </source>
</evidence>
<dbReference type="Proteomes" id="UP000324832">
    <property type="component" value="Unassembled WGS sequence"/>
</dbReference>
<dbReference type="AlphaFoldDB" id="A0A5E4QR53"/>
<dbReference type="PANTHER" id="PTHR48021">
    <property type="match status" value="1"/>
</dbReference>
<feature type="transmembrane region" description="Helical" evidence="8">
    <location>
        <begin position="328"/>
        <end position="348"/>
    </location>
</feature>
<keyword evidence="6 8" id="KW-1133">Transmembrane helix</keyword>
<name>A0A5E4QR53_9NEOP</name>
<dbReference type="PANTHER" id="PTHR48021:SF33">
    <property type="entry name" value="AT22075P-RELATED"/>
    <property type="match status" value="1"/>
</dbReference>
<protein>
    <recommendedName>
        <fullName evidence="9">Major facilitator superfamily (MFS) profile domain-containing protein</fullName>
    </recommendedName>
</protein>
<dbReference type="SUPFAM" id="SSF103473">
    <property type="entry name" value="MFS general substrate transporter"/>
    <property type="match status" value="1"/>
</dbReference>
<feature type="transmembrane region" description="Helical" evidence="8">
    <location>
        <begin position="259"/>
        <end position="283"/>
    </location>
</feature>
<feature type="transmembrane region" description="Helical" evidence="8">
    <location>
        <begin position="171"/>
        <end position="192"/>
    </location>
</feature>
<proteinExistence type="predicted"/>
<keyword evidence="5 8" id="KW-0812">Transmembrane</keyword>
<feature type="transmembrane region" description="Helical" evidence="8">
    <location>
        <begin position="90"/>
        <end position="112"/>
    </location>
</feature>
<organism evidence="10 11">
    <name type="scientific">Leptidea sinapis</name>
    <dbReference type="NCBI Taxonomy" id="189913"/>
    <lineage>
        <taxon>Eukaryota</taxon>
        <taxon>Metazoa</taxon>
        <taxon>Ecdysozoa</taxon>
        <taxon>Arthropoda</taxon>
        <taxon>Hexapoda</taxon>
        <taxon>Insecta</taxon>
        <taxon>Pterygota</taxon>
        <taxon>Neoptera</taxon>
        <taxon>Endopterygota</taxon>
        <taxon>Lepidoptera</taxon>
        <taxon>Glossata</taxon>
        <taxon>Ditrysia</taxon>
        <taxon>Papilionoidea</taxon>
        <taxon>Pieridae</taxon>
        <taxon>Dismorphiinae</taxon>
        <taxon>Leptidea</taxon>
    </lineage>
</organism>
<dbReference type="GO" id="GO:0022857">
    <property type="term" value="F:transmembrane transporter activity"/>
    <property type="evidence" value="ECO:0007669"/>
    <property type="project" value="InterPro"/>
</dbReference>
<keyword evidence="4" id="KW-0762">Sugar transport</keyword>
<feature type="transmembrane region" description="Helical" evidence="8">
    <location>
        <begin position="303"/>
        <end position="321"/>
    </location>
</feature>
<evidence type="ECO:0000256" key="4">
    <source>
        <dbReference type="ARBA" id="ARBA00022597"/>
    </source>
</evidence>
<evidence type="ECO:0000256" key="6">
    <source>
        <dbReference type="ARBA" id="ARBA00022989"/>
    </source>
</evidence>